<protein>
    <submittedName>
        <fullName evidence="4">BacC_1 protein</fullName>
    </submittedName>
</protein>
<dbReference type="InterPro" id="IPR042099">
    <property type="entry name" value="ANL_N_sf"/>
</dbReference>
<dbReference type="PANTHER" id="PTHR44845:SF6">
    <property type="entry name" value="BETA-ALANINE-ACTIVATING ENZYME"/>
    <property type="match status" value="1"/>
</dbReference>
<evidence type="ECO:0000256" key="2">
    <source>
        <dbReference type="ARBA" id="ARBA00022553"/>
    </source>
</evidence>
<dbReference type="Pfam" id="PF00501">
    <property type="entry name" value="AMP-binding"/>
    <property type="match status" value="1"/>
</dbReference>
<dbReference type="InterPro" id="IPR000873">
    <property type="entry name" value="AMP-dep_synth/lig_dom"/>
</dbReference>
<organism evidence="4">
    <name type="scientific">Fopius arisanus</name>
    <dbReference type="NCBI Taxonomy" id="64838"/>
    <lineage>
        <taxon>Eukaryota</taxon>
        <taxon>Metazoa</taxon>
        <taxon>Ecdysozoa</taxon>
        <taxon>Arthropoda</taxon>
        <taxon>Hexapoda</taxon>
        <taxon>Insecta</taxon>
        <taxon>Pterygota</taxon>
        <taxon>Neoptera</taxon>
        <taxon>Endopterygota</taxon>
        <taxon>Hymenoptera</taxon>
        <taxon>Apocrita</taxon>
        <taxon>Ichneumonoidea</taxon>
        <taxon>Braconidae</taxon>
        <taxon>Opiinae</taxon>
        <taxon>Fopius</taxon>
    </lineage>
</organism>
<gene>
    <name evidence="4" type="primary">bacC_1</name>
    <name evidence="4" type="ORF">g.66937</name>
</gene>
<keyword evidence="2" id="KW-0597">Phosphoprotein</keyword>
<dbReference type="Gene3D" id="3.40.50.12780">
    <property type="entry name" value="N-terminal domain of ligase-like"/>
    <property type="match status" value="1"/>
</dbReference>
<name>A0A0C9R2Q0_9HYME</name>
<reference evidence="4" key="1">
    <citation type="submission" date="2015-01" db="EMBL/GenBank/DDBJ databases">
        <title>Transcriptome Assembly of Fopius arisanus.</title>
        <authorList>
            <person name="Geib S."/>
        </authorList>
    </citation>
    <scope>NUCLEOTIDE SEQUENCE</scope>
</reference>
<evidence type="ECO:0000313" key="4">
    <source>
        <dbReference type="EMBL" id="JAG70888.1"/>
    </source>
</evidence>
<keyword evidence="1" id="KW-0596">Phosphopantetheine</keyword>
<proteinExistence type="predicted"/>
<dbReference type="PANTHER" id="PTHR44845">
    <property type="entry name" value="CARRIER DOMAIN-CONTAINING PROTEIN"/>
    <property type="match status" value="1"/>
</dbReference>
<accession>A0A0C9R2Q0</accession>
<feature type="domain" description="AMP-dependent synthetase/ligase" evidence="3">
    <location>
        <begin position="28"/>
        <end position="133"/>
    </location>
</feature>
<evidence type="ECO:0000259" key="3">
    <source>
        <dbReference type="Pfam" id="PF00501"/>
    </source>
</evidence>
<dbReference type="EMBL" id="GBYB01001121">
    <property type="protein sequence ID" value="JAG70888.1"/>
    <property type="molecule type" value="Transcribed_RNA"/>
</dbReference>
<sequence length="140" mass="15464">MGSLQQHSILKGDNINWKDKDNIIHRIFEKTVKNCGGQAAIIHEDENGGNYSFSYDELESSANRLARNLRKLCKPSAKADSIVAVSMIPSHNLPIILLSILKSGMAYLPLDVDYPESRVKHILGESEPLMVIIDGGSLFS</sequence>
<evidence type="ECO:0000256" key="1">
    <source>
        <dbReference type="ARBA" id="ARBA00022450"/>
    </source>
</evidence>
<dbReference type="AlphaFoldDB" id="A0A0C9R2Q0"/>
<dbReference type="SUPFAM" id="SSF56801">
    <property type="entry name" value="Acetyl-CoA synthetase-like"/>
    <property type="match status" value="1"/>
</dbReference>